<protein>
    <recommendedName>
        <fullName evidence="1">RNA ligase domain-containing protein</fullName>
    </recommendedName>
</protein>
<evidence type="ECO:0000259" key="1">
    <source>
        <dbReference type="Pfam" id="PF09414"/>
    </source>
</evidence>
<dbReference type="Pfam" id="PF21189">
    <property type="entry name" value="PHA02142"/>
    <property type="match status" value="1"/>
</dbReference>
<comment type="caution">
    <text evidence="2">The sequence shown here is derived from an EMBL/GenBank/DDBJ whole genome shotgun (WGS) entry which is preliminary data.</text>
</comment>
<reference evidence="2" key="1">
    <citation type="journal article" date="2015" name="Nature">
        <title>Complex archaea that bridge the gap between prokaryotes and eukaryotes.</title>
        <authorList>
            <person name="Spang A."/>
            <person name="Saw J.H."/>
            <person name="Jorgensen S.L."/>
            <person name="Zaremba-Niedzwiedzka K."/>
            <person name="Martijn J."/>
            <person name="Lind A.E."/>
            <person name="van Eijk R."/>
            <person name="Schleper C."/>
            <person name="Guy L."/>
            <person name="Ettema T.J."/>
        </authorList>
    </citation>
    <scope>NUCLEOTIDE SEQUENCE</scope>
</reference>
<dbReference type="SUPFAM" id="SSF56091">
    <property type="entry name" value="DNA ligase/mRNA capping enzyme, catalytic domain"/>
    <property type="match status" value="1"/>
</dbReference>
<sequence>MRQLASIQKIIDIQPIKNYDRIEVATVLGWKVIVGKDDFKIGDLCVYIEADSILPQVPEFEFLRKRCWSPKWNGFRIRNMKLGGIYSQGIVFSMSILSDEIMKNLRKKRNVKEDVEVTEELGIIKYDPPEIAEVNIKKQIANKPWIIRKFLRVKFIRNYFYPESIKYHFPDFLRKTDETRVQILPHILEQYKGLKCYITEKLDGTSVTFALKDEKFYVCSRNRWLKKANKKRNKYWRIAKEYHIEEILKSVGKDIAIQGEIIGPGIQGNKYQLDEPRFFMFNVFNIVSQKYYNFKDLIDFSYEYILPVIPLLDDNYNLPNNVDQILEDSKGTSLMCPKIPREGIVIRYLFDLQINTKGMPLNFFSFKAINPDFDLKYGEEEEEYDDQS</sequence>
<dbReference type="Pfam" id="PF09414">
    <property type="entry name" value="RNA_ligase"/>
    <property type="match status" value="1"/>
</dbReference>
<gene>
    <name evidence="2" type="ORF">LCGC14_2293560</name>
</gene>
<accession>A0A0F9CR04</accession>
<evidence type="ECO:0000313" key="2">
    <source>
        <dbReference type="EMBL" id="KKL51629.1"/>
    </source>
</evidence>
<dbReference type="InterPro" id="IPR021122">
    <property type="entry name" value="RNA_ligase_dom_REL/Rnl2"/>
</dbReference>
<dbReference type="Gene3D" id="3.30.470.30">
    <property type="entry name" value="DNA ligase/mRNA capping enzyme"/>
    <property type="match status" value="1"/>
</dbReference>
<proteinExistence type="predicted"/>
<organism evidence="2">
    <name type="scientific">marine sediment metagenome</name>
    <dbReference type="NCBI Taxonomy" id="412755"/>
    <lineage>
        <taxon>unclassified sequences</taxon>
        <taxon>metagenomes</taxon>
        <taxon>ecological metagenomes</taxon>
    </lineage>
</organism>
<feature type="domain" description="RNA ligase" evidence="1">
    <location>
        <begin position="196"/>
        <end position="347"/>
    </location>
</feature>
<dbReference type="AlphaFoldDB" id="A0A0F9CR04"/>
<dbReference type="EMBL" id="LAZR01032179">
    <property type="protein sequence ID" value="KKL51629.1"/>
    <property type="molecule type" value="Genomic_DNA"/>
</dbReference>
<name>A0A0F9CR04_9ZZZZ</name>